<evidence type="ECO:0008006" key="4">
    <source>
        <dbReference type="Google" id="ProtNLM"/>
    </source>
</evidence>
<reference evidence="2" key="1">
    <citation type="journal article" date="2020" name="Nat. Genet.">
        <title>Genomic diversifications of five Gossypium allopolyploid species and their impact on cotton improvement.</title>
        <authorList>
            <person name="Chen Z.J."/>
            <person name="Sreedasyam A."/>
            <person name="Ando A."/>
            <person name="Song Q."/>
            <person name="De Santiago L.M."/>
            <person name="Hulse-Kemp A.M."/>
            <person name="Ding M."/>
            <person name="Ye W."/>
            <person name="Kirkbride R.C."/>
            <person name="Jenkins J."/>
            <person name="Plott C."/>
            <person name="Lovell J."/>
            <person name="Lin Y.M."/>
            <person name="Vaughn R."/>
            <person name="Liu B."/>
            <person name="Simpson S."/>
            <person name="Scheffler B.E."/>
            <person name="Wen L."/>
            <person name="Saski C.A."/>
            <person name="Grover C.E."/>
            <person name="Hu G."/>
            <person name="Conover J.L."/>
            <person name="Carlson J.W."/>
            <person name="Shu S."/>
            <person name="Boston L.B."/>
            <person name="Williams M."/>
            <person name="Peterson D.G."/>
            <person name="McGee K."/>
            <person name="Jones D.C."/>
            <person name="Wendel J.F."/>
            <person name="Stelly D.M."/>
            <person name="Grimwood J."/>
            <person name="Schmutz J."/>
        </authorList>
    </citation>
    <scope>NUCLEOTIDE SEQUENCE [LARGE SCALE GENOMIC DNA]</scope>
    <source>
        <strain evidence="2">cv. TM-1</strain>
    </source>
</reference>
<gene>
    <name evidence="3" type="primary">LOC107963257</name>
</gene>
<dbReference type="KEGG" id="ghi:107963257"/>
<dbReference type="AlphaFoldDB" id="A0A1U8PYF8"/>
<dbReference type="RefSeq" id="XP_016755309.1">
    <property type="nucleotide sequence ID" value="XM_016899820.1"/>
</dbReference>
<dbReference type="PaxDb" id="3635-A0A1U8PYF8"/>
<keyword evidence="2" id="KW-1185">Reference proteome</keyword>
<sequence>MASKDLHISFAVWGVHHHARGRCIQLGLPIDGNAVTGVSLISRPARLCYDLLGRSPSEGKFATLRFSWLKANFEHLSSTGTELEVMQAARAYRRWSMNPGIGRSYMVPIYCLMIENHSGEGFIWMPYSVPEVTAVIPSYAQEGEAWNYWGDEHEQYITMWNNWFSRVPQMDRCLDLRPSPQYLQWYYEKGKPFLFGGRSMVVPPYTTRIGQHLPHLHHAPESEPESEPEPEPKLHSGNSSYHLNLGGDNYFPGSSSHRYHSEFHIFSPPSYSAPSCSYPPQYSAPSSSYPPPYSTPSSSYQPPYSTPSSSYPPPYSAPSGSYPSIFSTPPGLYPPPYSTPPESYLPSFSTPPNLSSSIAFDMDEENVDCRNRPQR</sequence>
<feature type="region of interest" description="Disordered" evidence="1">
    <location>
        <begin position="355"/>
        <end position="375"/>
    </location>
</feature>
<reference evidence="3" key="2">
    <citation type="submission" date="2025-08" db="UniProtKB">
        <authorList>
            <consortium name="RefSeq"/>
        </authorList>
    </citation>
    <scope>IDENTIFICATION</scope>
</reference>
<dbReference type="GeneID" id="107963257"/>
<feature type="region of interest" description="Disordered" evidence="1">
    <location>
        <begin position="287"/>
        <end position="320"/>
    </location>
</feature>
<evidence type="ECO:0000313" key="3">
    <source>
        <dbReference type="RefSeq" id="XP_016755309.1"/>
    </source>
</evidence>
<organism evidence="2 3">
    <name type="scientific">Gossypium hirsutum</name>
    <name type="common">Upland cotton</name>
    <name type="synonym">Gossypium mexicanum</name>
    <dbReference type="NCBI Taxonomy" id="3635"/>
    <lineage>
        <taxon>Eukaryota</taxon>
        <taxon>Viridiplantae</taxon>
        <taxon>Streptophyta</taxon>
        <taxon>Embryophyta</taxon>
        <taxon>Tracheophyta</taxon>
        <taxon>Spermatophyta</taxon>
        <taxon>Magnoliopsida</taxon>
        <taxon>eudicotyledons</taxon>
        <taxon>Gunneridae</taxon>
        <taxon>Pentapetalae</taxon>
        <taxon>rosids</taxon>
        <taxon>malvids</taxon>
        <taxon>Malvales</taxon>
        <taxon>Malvaceae</taxon>
        <taxon>Malvoideae</taxon>
        <taxon>Gossypium</taxon>
    </lineage>
</organism>
<feature type="compositionally biased region" description="Low complexity" evidence="1">
    <location>
        <begin position="295"/>
        <end position="309"/>
    </location>
</feature>
<evidence type="ECO:0000256" key="1">
    <source>
        <dbReference type="SAM" id="MobiDB-lite"/>
    </source>
</evidence>
<accession>A0A1U8PYF8</accession>
<evidence type="ECO:0000313" key="2">
    <source>
        <dbReference type="Proteomes" id="UP000818029"/>
    </source>
</evidence>
<protein>
    <recommendedName>
        <fullName evidence="4">Aminotransferase-like plant mobile domain-containing protein</fullName>
    </recommendedName>
</protein>
<proteinExistence type="predicted"/>
<dbReference type="Proteomes" id="UP000818029">
    <property type="component" value="Chromosome A06"/>
</dbReference>
<feature type="region of interest" description="Disordered" evidence="1">
    <location>
        <begin position="216"/>
        <end position="239"/>
    </location>
</feature>
<name>A0A1U8PYF8_GOSHI</name>